<keyword evidence="2" id="KW-1185">Reference proteome</keyword>
<accession>A0AAE0XSJ3</accession>
<proteinExistence type="predicted"/>
<organism evidence="1 2">
    <name type="scientific">Elysia crispata</name>
    <name type="common">lettuce slug</name>
    <dbReference type="NCBI Taxonomy" id="231223"/>
    <lineage>
        <taxon>Eukaryota</taxon>
        <taxon>Metazoa</taxon>
        <taxon>Spiralia</taxon>
        <taxon>Lophotrochozoa</taxon>
        <taxon>Mollusca</taxon>
        <taxon>Gastropoda</taxon>
        <taxon>Heterobranchia</taxon>
        <taxon>Euthyneura</taxon>
        <taxon>Panpulmonata</taxon>
        <taxon>Sacoglossa</taxon>
        <taxon>Placobranchoidea</taxon>
        <taxon>Plakobranchidae</taxon>
        <taxon>Elysia</taxon>
    </lineage>
</organism>
<sequence length="146" mass="16316">MEVLLEEEESKGPLNRSSQSSCLAQIGHQKSPCFLISFILLIRIHDLALYHSQTMRSVWSVARVSNQMTSGISKTVFRIHKNVVLMFCSRCRSTALCLGSAEIHRDQSDRNRSLCQDLGHESDSGWSTVHSLVVRLFLIGSIRGAA</sequence>
<dbReference type="Proteomes" id="UP001283361">
    <property type="component" value="Unassembled WGS sequence"/>
</dbReference>
<name>A0AAE0XSJ3_9GAST</name>
<dbReference type="AlphaFoldDB" id="A0AAE0XSJ3"/>
<dbReference type="EMBL" id="JAWDGP010007772">
    <property type="protein sequence ID" value="KAK3705335.1"/>
    <property type="molecule type" value="Genomic_DNA"/>
</dbReference>
<comment type="caution">
    <text evidence="1">The sequence shown here is derived from an EMBL/GenBank/DDBJ whole genome shotgun (WGS) entry which is preliminary data.</text>
</comment>
<evidence type="ECO:0000313" key="2">
    <source>
        <dbReference type="Proteomes" id="UP001283361"/>
    </source>
</evidence>
<gene>
    <name evidence="1" type="ORF">RRG08_033301</name>
</gene>
<evidence type="ECO:0000313" key="1">
    <source>
        <dbReference type="EMBL" id="KAK3705335.1"/>
    </source>
</evidence>
<reference evidence="1" key="1">
    <citation type="journal article" date="2023" name="G3 (Bethesda)">
        <title>A reference genome for the long-term kleptoplast-retaining sea slug Elysia crispata morphotype clarki.</title>
        <authorList>
            <person name="Eastman K.E."/>
            <person name="Pendleton A.L."/>
            <person name="Shaikh M.A."/>
            <person name="Suttiyut T."/>
            <person name="Ogas R."/>
            <person name="Tomko P."/>
            <person name="Gavelis G."/>
            <person name="Widhalm J.R."/>
            <person name="Wisecaver J.H."/>
        </authorList>
    </citation>
    <scope>NUCLEOTIDE SEQUENCE</scope>
    <source>
        <strain evidence="1">ECLA1</strain>
    </source>
</reference>
<protein>
    <submittedName>
        <fullName evidence="1">Uncharacterized protein</fullName>
    </submittedName>
</protein>